<feature type="compositionally biased region" description="Low complexity" evidence="1">
    <location>
        <begin position="188"/>
        <end position="200"/>
    </location>
</feature>
<accession>A0A6A0A219</accession>
<comment type="caution">
    <text evidence="2">The sequence shown here is derived from an EMBL/GenBank/DDBJ whole genome shotgun (WGS) entry which is preliminary data.</text>
</comment>
<organism evidence="2 3">
    <name type="scientific">Haematococcus lacustris</name>
    <name type="common">Green alga</name>
    <name type="synonym">Haematococcus pluvialis</name>
    <dbReference type="NCBI Taxonomy" id="44745"/>
    <lineage>
        <taxon>Eukaryota</taxon>
        <taxon>Viridiplantae</taxon>
        <taxon>Chlorophyta</taxon>
        <taxon>core chlorophytes</taxon>
        <taxon>Chlorophyceae</taxon>
        <taxon>CS clade</taxon>
        <taxon>Chlamydomonadales</taxon>
        <taxon>Haematococcaceae</taxon>
        <taxon>Haematococcus</taxon>
    </lineage>
</organism>
<gene>
    <name evidence="2" type="ORF">HaLaN_20853</name>
</gene>
<keyword evidence="3" id="KW-1185">Reference proteome</keyword>
<evidence type="ECO:0000256" key="1">
    <source>
        <dbReference type="SAM" id="MobiDB-lite"/>
    </source>
</evidence>
<reference evidence="2 3" key="1">
    <citation type="submission" date="2020-02" db="EMBL/GenBank/DDBJ databases">
        <title>Draft genome sequence of Haematococcus lacustris strain NIES-144.</title>
        <authorList>
            <person name="Morimoto D."/>
            <person name="Nakagawa S."/>
            <person name="Yoshida T."/>
            <person name="Sawayama S."/>
        </authorList>
    </citation>
    <scope>NUCLEOTIDE SEQUENCE [LARGE SCALE GENOMIC DNA]</scope>
    <source>
        <strain evidence="2 3">NIES-144</strain>
    </source>
</reference>
<protein>
    <submittedName>
        <fullName evidence="2">Uncharacterized protein</fullName>
    </submittedName>
</protein>
<evidence type="ECO:0000313" key="3">
    <source>
        <dbReference type="Proteomes" id="UP000485058"/>
    </source>
</evidence>
<dbReference type="EMBL" id="BLLF01002230">
    <property type="protein sequence ID" value="GFH23262.1"/>
    <property type="molecule type" value="Genomic_DNA"/>
</dbReference>
<name>A0A6A0A219_HAELA</name>
<sequence>MPLFHRPRRGHGGGIISMGGRVREPLWGKGYVMKWLAAGEVAAQCGGVARISSLELQHAALLADLPQAMQEHYWQNHARATSASDAQVGQLGLTHGVDQSQVLLLPLVRPGRLLAAGADRWQFPALILDETEFRERCATSMYYCATGAYVPAHTEVHPKTALMCMTSRYSCLSFALWCGWRRCAASTASTAPPQQPPQQQGRSSLGTALGGQMLAPPVASPRGPIASPDLRHMYQLALAAIATQGQAAPAQGTELGAAPAPGFTLRKRTTPAGLGDPRDLVRQPPSANSGCKVRNRGCSGHLSQPHLPTAFVPHFRSDPTASADAHARVEQPKRRGRSQR</sequence>
<feature type="region of interest" description="Disordered" evidence="1">
    <location>
        <begin position="271"/>
        <end position="340"/>
    </location>
</feature>
<dbReference type="AlphaFoldDB" id="A0A6A0A219"/>
<dbReference type="Proteomes" id="UP000485058">
    <property type="component" value="Unassembled WGS sequence"/>
</dbReference>
<proteinExistence type="predicted"/>
<evidence type="ECO:0000313" key="2">
    <source>
        <dbReference type="EMBL" id="GFH23262.1"/>
    </source>
</evidence>
<feature type="region of interest" description="Disordered" evidence="1">
    <location>
        <begin position="188"/>
        <end position="216"/>
    </location>
</feature>